<evidence type="ECO:0000313" key="1">
    <source>
        <dbReference type="EMBL" id="KXA45171.1"/>
    </source>
</evidence>
<dbReference type="Proteomes" id="UP000070533">
    <property type="component" value="Unassembled WGS sequence"/>
</dbReference>
<dbReference type="STRING" id="28128.HMPREF3226_00139"/>
<protein>
    <submittedName>
        <fullName evidence="1">Uncharacterized protein</fullName>
    </submittedName>
</protein>
<evidence type="ECO:0000313" key="2">
    <source>
        <dbReference type="Proteomes" id="UP000070533"/>
    </source>
</evidence>
<proteinExistence type="predicted"/>
<reference evidence="2" key="1">
    <citation type="submission" date="2016-01" db="EMBL/GenBank/DDBJ databases">
        <authorList>
            <person name="Mitreva M."/>
            <person name="Pepin K.H."/>
            <person name="Mihindukulasuriya K.A."/>
            <person name="Fulton R."/>
            <person name="Fronick C."/>
            <person name="O'Laughlin M."/>
            <person name="Miner T."/>
            <person name="Herter B."/>
            <person name="Rosa B.A."/>
            <person name="Cordes M."/>
            <person name="Tomlinson C."/>
            <person name="Wollam A."/>
            <person name="Palsikar V.B."/>
            <person name="Mardis E.R."/>
            <person name="Wilson R.K."/>
        </authorList>
    </citation>
    <scope>NUCLEOTIDE SEQUENCE [LARGE SCALE GENOMIC DNA]</scope>
    <source>
        <strain evidence="2">MJR7716</strain>
    </source>
</reference>
<dbReference type="EMBL" id="LRQG01000002">
    <property type="protein sequence ID" value="KXA45171.1"/>
    <property type="molecule type" value="Genomic_DNA"/>
</dbReference>
<accession>A0A133QQN2</accession>
<comment type="caution">
    <text evidence="1">The sequence shown here is derived from an EMBL/GenBank/DDBJ whole genome shotgun (WGS) entry which is preliminary data.</text>
</comment>
<name>A0A133QQN2_9BACT</name>
<dbReference type="AlphaFoldDB" id="A0A133QQN2"/>
<keyword evidence="2" id="KW-1185">Reference proteome</keyword>
<sequence>MAYLSHNDSLAFARQKVTFHEQMFNRLKYRCLANEGFKTSESGYFESKNAVNTSASPPVCTSKKQKTVSTFKFKALRYKKIHLYLGA</sequence>
<organism evidence="1 2">
    <name type="scientific">Prevotella corporis</name>
    <dbReference type="NCBI Taxonomy" id="28128"/>
    <lineage>
        <taxon>Bacteria</taxon>
        <taxon>Pseudomonadati</taxon>
        <taxon>Bacteroidota</taxon>
        <taxon>Bacteroidia</taxon>
        <taxon>Bacteroidales</taxon>
        <taxon>Prevotellaceae</taxon>
        <taxon>Prevotella</taxon>
    </lineage>
</organism>
<dbReference type="PATRIC" id="fig|28128.5.peg.138"/>
<gene>
    <name evidence="1" type="ORF">HMPREF3226_00139</name>
</gene>